<keyword evidence="3" id="KW-1185">Reference proteome</keyword>
<protein>
    <submittedName>
        <fullName evidence="2">CHAT domain-containing protein</fullName>
    </submittedName>
</protein>
<sequence>MIHAEITSGGLHAGEDANIVVHLRNDGPKPCTNIHFALRLPAQIPALRGNKEFAVPRLDAGTEWTTTVKVRPLRPGSWTATSANFSFRDDVGGGHRITDFQAVLDVAPPVELPPAEPPRFEIELSTVRVACGEWDAVKGEIVNTGAAAITWGRLSLQGPFSVDPKGTAVSLGHLPPGERESFEFHILARETGRAVPVHLTAVCANGAGGPVERKVRRTVAVGHLGQQQPGTVEVLYLAANPTDTERISWDAELRDVEDTLRMGRHRDRFVLRQRGALRVRDLTQALLDFSPRIVHLSGHGTEDGQFLAEAAGGEGQVLSVPGLAALFEEVSDTVECVIVNACHSARLAEALAEHISYVIGMRSWLGDRSATDFSVGFYQALVAGLPIEPAFKRARAAMALGDERLHGRHVPVLYHGQ</sequence>
<accession>A0A1H4WG25</accession>
<dbReference type="Proteomes" id="UP000199622">
    <property type="component" value="Unassembled WGS sequence"/>
</dbReference>
<evidence type="ECO:0000259" key="1">
    <source>
        <dbReference type="Pfam" id="PF12770"/>
    </source>
</evidence>
<dbReference type="OrthoDB" id="8253226at2"/>
<dbReference type="InterPro" id="IPR024983">
    <property type="entry name" value="CHAT_dom"/>
</dbReference>
<proteinExistence type="predicted"/>
<name>A0A1H4WG25_9PSEU</name>
<reference evidence="3" key="1">
    <citation type="submission" date="2016-10" db="EMBL/GenBank/DDBJ databases">
        <authorList>
            <person name="Varghese N."/>
            <person name="Submissions S."/>
        </authorList>
    </citation>
    <scope>NUCLEOTIDE SEQUENCE [LARGE SCALE GENOMIC DNA]</scope>
    <source>
        <strain evidence="3">DSM 44544</strain>
    </source>
</reference>
<dbReference type="EMBL" id="FNSO01000004">
    <property type="protein sequence ID" value="SEC92299.1"/>
    <property type="molecule type" value="Genomic_DNA"/>
</dbReference>
<evidence type="ECO:0000313" key="3">
    <source>
        <dbReference type="Proteomes" id="UP000199622"/>
    </source>
</evidence>
<evidence type="ECO:0000313" key="2">
    <source>
        <dbReference type="EMBL" id="SEC92299.1"/>
    </source>
</evidence>
<feature type="domain" description="CHAT" evidence="1">
    <location>
        <begin position="252"/>
        <end position="408"/>
    </location>
</feature>
<dbReference type="AlphaFoldDB" id="A0A1H4WG25"/>
<gene>
    <name evidence="2" type="ORF">SAMN04489727_5611</name>
</gene>
<dbReference type="RefSeq" id="WP_091312624.1">
    <property type="nucleotide sequence ID" value="NZ_FNSO01000004.1"/>
</dbReference>
<dbReference type="STRING" id="208445.SAMN04489727_5611"/>
<dbReference type="Pfam" id="PF12770">
    <property type="entry name" value="CHAT"/>
    <property type="match status" value="1"/>
</dbReference>
<organism evidence="2 3">
    <name type="scientific">Amycolatopsis tolypomycina</name>
    <dbReference type="NCBI Taxonomy" id="208445"/>
    <lineage>
        <taxon>Bacteria</taxon>
        <taxon>Bacillati</taxon>
        <taxon>Actinomycetota</taxon>
        <taxon>Actinomycetes</taxon>
        <taxon>Pseudonocardiales</taxon>
        <taxon>Pseudonocardiaceae</taxon>
        <taxon>Amycolatopsis</taxon>
    </lineage>
</organism>